<dbReference type="CDD" id="cd02205">
    <property type="entry name" value="CBS_pair_SF"/>
    <property type="match status" value="1"/>
</dbReference>
<dbReference type="EMBL" id="CP050485">
    <property type="protein sequence ID" value="QOG27490.1"/>
    <property type="molecule type" value="Genomic_DNA"/>
</dbReference>
<evidence type="ECO:0000313" key="5">
    <source>
        <dbReference type="EMBL" id="QOG27490.1"/>
    </source>
</evidence>
<evidence type="ECO:0000259" key="1">
    <source>
        <dbReference type="SMART" id="SM00116"/>
    </source>
</evidence>
<evidence type="ECO:0000313" key="10">
    <source>
        <dbReference type="Proteomes" id="UP000571857"/>
    </source>
</evidence>
<proteinExistence type="predicted"/>
<dbReference type="Proteomes" id="UP001183682">
    <property type="component" value="Unassembled WGS sequence"/>
</dbReference>
<dbReference type="EMBL" id="JARPZN010000005">
    <property type="protein sequence ID" value="MDT2690404.1"/>
    <property type="molecule type" value="Genomic_DNA"/>
</dbReference>
<reference evidence="4 8" key="2">
    <citation type="submission" date="2019-04" db="EMBL/GenBank/DDBJ databases">
        <title>Step-wise assembly of the neonatal virome modulated by breast feeding.</title>
        <authorList>
            <person name="Liang G."/>
            <person name="Bushman F."/>
        </authorList>
    </citation>
    <scope>NUCLEOTIDE SEQUENCE [LARGE SCALE GENOMIC DNA]</scope>
    <source>
        <strain evidence="4 8">E3404</strain>
    </source>
</reference>
<dbReference type="Gene3D" id="3.10.580.10">
    <property type="entry name" value="CBS-domain"/>
    <property type="match status" value="1"/>
</dbReference>
<gene>
    <name evidence="5" type="ORF">EGM181_09620</name>
    <name evidence="4" type="ORF">GTI89_09435</name>
    <name evidence="2" type="ORF">HWH42_13930</name>
    <name evidence="6" type="ORF">NCTC12360_00732</name>
    <name evidence="3" type="ORF">P7E30_09340</name>
</gene>
<dbReference type="Pfam" id="PF00571">
    <property type="entry name" value="CBS"/>
    <property type="match status" value="2"/>
</dbReference>
<evidence type="ECO:0000313" key="8">
    <source>
        <dbReference type="Proteomes" id="UP000439965"/>
    </source>
</evidence>
<evidence type="ECO:0000313" key="6">
    <source>
        <dbReference type="EMBL" id="STD82311.1"/>
    </source>
</evidence>
<feature type="domain" description="CBS" evidence="1">
    <location>
        <begin position="105"/>
        <end position="152"/>
    </location>
</feature>
<sequence length="235" mass="26952">MASGADIFLSSFNRIEKQLRDDLGNPRNMGFSEMVRRLSKQKQGDIKKYEEDLLQMAQLRNAIVHEKIGENFVIAEPNQWVVTRIQQIEQALLQPETVLPKFGKKVTGFEKTLALKEILKIVAQKRFSQFPLYDKGRFVGLITLRMLGYWFAQESLKGEIRLEGRKAEDLLIKDGKESNYQFVPATTTVTEVEDLFHKNALLEAVLITKNGDPNGNLLGIVRPRDIFNEESVEKR</sequence>
<dbReference type="SMART" id="SM00116">
    <property type="entry name" value="CBS"/>
    <property type="match status" value="2"/>
</dbReference>
<dbReference type="Proteomes" id="UP000254807">
    <property type="component" value="Unassembled WGS sequence"/>
</dbReference>
<organism evidence="4 8">
    <name type="scientific">Enterococcus gallinarum</name>
    <dbReference type="NCBI Taxonomy" id="1353"/>
    <lineage>
        <taxon>Bacteria</taxon>
        <taxon>Bacillati</taxon>
        <taxon>Bacillota</taxon>
        <taxon>Bacilli</taxon>
        <taxon>Lactobacillales</taxon>
        <taxon>Enterococcaceae</taxon>
        <taxon>Enterococcus</taxon>
    </lineage>
</organism>
<evidence type="ECO:0000313" key="7">
    <source>
        <dbReference type="Proteomes" id="UP000254807"/>
    </source>
</evidence>
<evidence type="ECO:0000313" key="9">
    <source>
        <dbReference type="Proteomes" id="UP000516696"/>
    </source>
</evidence>
<reference evidence="2 10" key="4">
    <citation type="submission" date="2020-06" db="EMBL/GenBank/DDBJ databases">
        <title>Crossreactivity between MHC class I-restricted antigens from cancer cells and an enterococcal bacteriophage.</title>
        <authorList>
            <person name="Fluckiger A."/>
            <person name="Daillere R."/>
            <person name="Sassi M."/>
            <person name="Cattoir V."/>
            <person name="Kroemer G."/>
            <person name="Zitvogel L."/>
        </authorList>
    </citation>
    <scope>NUCLEOTIDE SEQUENCE [LARGE SCALE GENOMIC DNA]</scope>
    <source>
        <strain evidence="2 10">EG4</strain>
    </source>
</reference>
<reference evidence="5 9" key="3">
    <citation type="submission" date="2020-03" db="EMBL/GenBank/DDBJ databases">
        <title>Characterization of ganglioside-mimicking enterococci.</title>
        <authorList>
            <person name="Patry R.T."/>
            <person name="Nothaft H."/>
            <person name="Bridger R."/>
            <person name="Shajahan A."/>
            <person name="Huynh S."/>
            <person name="Sanchez S."/>
            <person name="Azadi P."/>
            <person name="Cooper K."/>
            <person name="Miller W.G."/>
            <person name="Parker C.T."/>
            <person name="Wells L."/>
            <person name="Szymanski C.M."/>
        </authorList>
    </citation>
    <scope>NUCLEOTIDE SEQUENCE [LARGE SCALE GENOMIC DNA]</scope>
    <source>
        <strain evidence="5 9">EGM181</strain>
    </source>
</reference>
<dbReference type="EMBL" id="UFYW01000001">
    <property type="protein sequence ID" value="STD82311.1"/>
    <property type="molecule type" value="Genomic_DNA"/>
</dbReference>
<dbReference type="Proteomes" id="UP000439965">
    <property type="component" value="Unassembled WGS sequence"/>
</dbReference>
<dbReference type="SUPFAM" id="SSF54631">
    <property type="entry name" value="CBS-domain pair"/>
    <property type="match status" value="1"/>
</dbReference>
<evidence type="ECO:0000313" key="4">
    <source>
        <dbReference type="EMBL" id="MXS26279.1"/>
    </source>
</evidence>
<dbReference type="EMBL" id="JABXJK010000075">
    <property type="protein sequence ID" value="MBA0973666.1"/>
    <property type="molecule type" value="Genomic_DNA"/>
</dbReference>
<dbReference type="Proteomes" id="UP000516696">
    <property type="component" value="Chromosome"/>
</dbReference>
<reference evidence="6 7" key="1">
    <citation type="submission" date="2018-06" db="EMBL/GenBank/DDBJ databases">
        <authorList>
            <consortium name="Pathogen Informatics"/>
            <person name="Doyle S."/>
        </authorList>
    </citation>
    <scope>NUCLEOTIDE SEQUENCE [LARGE SCALE GENOMIC DNA]</scope>
    <source>
        <strain evidence="6 7">NCTC12360</strain>
    </source>
</reference>
<dbReference type="Proteomes" id="UP000571857">
    <property type="component" value="Unassembled WGS sequence"/>
</dbReference>
<accession>A0A366U945</accession>
<protein>
    <submittedName>
        <fullName evidence="4">CBS domain-containing protein</fullName>
    </submittedName>
</protein>
<dbReference type="InterPro" id="IPR000644">
    <property type="entry name" value="CBS_dom"/>
</dbReference>
<reference evidence="3" key="5">
    <citation type="submission" date="2023-03" db="EMBL/GenBank/DDBJ databases">
        <authorList>
            <person name="Shen W."/>
            <person name="Cai J."/>
        </authorList>
    </citation>
    <scope>NUCLEOTIDE SEQUENCE</scope>
    <source>
        <strain evidence="3">K69-2</strain>
    </source>
</reference>
<feature type="domain" description="CBS" evidence="1">
    <location>
        <begin position="179"/>
        <end position="231"/>
    </location>
</feature>
<dbReference type="RefSeq" id="WP_003126617.1">
    <property type="nucleotide sequence ID" value="NZ_BSYC01000001.1"/>
</dbReference>
<keyword evidence="7" id="KW-1185">Reference proteome</keyword>
<evidence type="ECO:0000313" key="2">
    <source>
        <dbReference type="EMBL" id="MBA0973666.1"/>
    </source>
</evidence>
<dbReference type="InterPro" id="IPR046342">
    <property type="entry name" value="CBS_dom_sf"/>
</dbReference>
<dbReference type="GeneID" id="93224257"/>
<dbReference type="EMBL" id="WVTI01000007">
    <property type="protein sequence ID" value="MXS26279.1"/>
    <property type="molecule type" value="Genomic_DNA"/>
</dbReference>
<dbReference type="AlphaFoldDB" id="A0A366U945"/>
<dbReference type="OrthoDB" id="49104at2"/>
<evidence type="ECO:0000313" key="3">
    <source>
        <dbReference type="EMBL" id="MDT2690404.1"/>
    </source>
</evidence>
<name>A0A366U945_ENTGA</name>